<reference evidence="1 2" key="1">
    <citation type="submission" date="2022-05" db="EMBL/GenBank/DDBJ databases">
        <title>Genome Sequencing of Bee-Associated Microbes.</title>
        <authorList>
            <person name="Dunlap C."/>
        </authorList>
    </citation>
    <scope>NUCLEOTIDE SEQUENCE [LARGE SCALE GENOMIC DNA]</scope>
    <source>
        <strain evidence="1 2">NRRL NRS-1438</strain>
    </source>
</reference>
<evidence type="ECO:0000313" key="1">
    <source>
        <dbReference type="EMBL" id="MCY9522198.1"/>
    </source>
</evidence>
<dbReference type="EMBL" id="JAMDLW010000032">
    <property type="protein sequence ID" value="MCY9522198.1"/>
    <property type="molecule type" value="Genomic_DNA"/>
</dbReference>
<dbReference type="Proteomes" id="UP001207626">
    <property type="component" value="Unassembled WGS sequence"/>
</dbReference>
<organism evidence="1 2">
    <name type="scientific">Paenibacillus apiarius</name>
    <dbReference type="NCBI Taxonomy" id="46240"/>
    <lineage>
        <taxon>Bacteria</taxon>
        <taxon>Bacillati</taxon>
        <taxon>Bacillota</taxon>
        <taxon>Bacilli</taxon>
        <taxon>Bacillales</taxon>
        <taxon>Paenibacillaceae</taxon>
        <taxon>Paenibacillus</taxon>
    </lineage>
</organism>
<comment type="caution">
    <text evidence="1">The sequence shown here is derived from an EMBL/GenBank/DDBJ whole genome shotgun (WGS) entry which is preliminary data.</text>
</comment>
<sequence>MPDWVKETFCQRLDMLTGNAEMLHDVLLLKNKLNRLEHLFMHKLDKTDEKKLHREWLALHEQIVSLQKGWLYAKGVQDGIKMMIFLQKSEQELNTYEEQ</sequence>
<dbReference type="RefSeq" id="WP_087434584.1">
    <property type="nucleotide sequence ID" value="NZ_JAMDLV010000070.1"/>
</dbReference>
<gene>
    <name evidence="1" type="ORF">M5X09_21510</name>
</gene>
<proteinExistence type="predicted"/>
<evidence type="ECO:0000313" key="2">
    <source>
        <dbReference type="Proteomes" id="UP001207626"/>
    </source>
</evidence>
<accession>A0ABT4E124</accession>
<name>A0ABT4E124_9BACL</name>
<keyword evidence="2" id="KW-1185">Reference proteome</keyword>
<protein>
    <submittedName>
        <fullName evidence="1">Uncharacterized protein</fullName>
    </submittedName>
</protein>